<keyword evidence="5" id="KW-1185">Reference proteome</keyword>
<evidence type="ECO:0000313" key="4">
    <source>
        <dbReference type="EMBL" id="ORY15034.1"/>
    </source>
</evidence>
<dbReference type="EC" id="4.3.2.7" evidence="1"/>
<dbReference type="AlphaFoldDB" id="A0A1Y1ZXU4"/>
<comment type="caution">
    <text evidence="4">The sequence shown here is derived from an EMBL/GenBank/DDBJ whole genome shotgun (WGS) entry which is preliminary data.</text>
</comment>
<dbReference type="EMBL" id="MCFA01000028">
    <property type="protein sequence ID" value="ORY15034.1"/>
    <property type="molecule type" value="Genomic_DNA"/>
</dbReference>
<evidence type="ECO:0000256" key="2">
    <source>
        <dbReference type="ARBA" id="ARBA00023239"/>
    </source>
</evidence>
<dbReference type="OrthoDB" id="1933483at2759"/>
<evidence type="ECO:0000313" key="5">
    <source>
        <dbReference type="Proteomes" id="UP000193144"/>
    </source>
</evidence>
<evidence type="ECO:0000256" key="3">
    <source>
        <dbReference type="SAM" id="MobiDB-lite"/>
    </source>
</evidence>
<dbReference type="Proteomes" id="UP000193144">
    <property type="component" value="Unassembled WGS sequence"/>
</dbReference>
<feature type="region of interest" description="Disordered" evidence="3">
    <location>
        <begin position="180"/>
        <end position="224"/>
    </location>
</feature>
<gene>
    <name evidence="4" type="ORF">BCR34DRAFT_598738</name>
</gene>
<organism evidence="4 5">
    <name type="scientific">Clohesyomyces aquaticus</name>
    <dbReference type="NCBI Taxonomy" id="1231657"/>
    <lineage>
        <taxon>Eukaryota</taxon>
        <taxon>Fungi</taxon>
        <taxon>Dikarya</taxon>
        <taxon>Ascomycota</taxon>
        <taxon>Pezizomycotina</taxon>
        <taxon>Dothideomycetes</taxon>
        <taxon>Pleosporomycetidae</taxon>
        <taxon>Pleosporales</taxon>
        <taxon>Lindgomycetaceae</taxon>
        <taxon>Clohesyomyces</taxon>
    </lineage>
</organism>
<feature type="compositionally biased region" description="Low complexity" evidence="3">
    <location>
        <begin position="180"/>
        <end position="193"/>
    </location>
</feature>
<dbReference type="InterPro" id="IPR006840">
    <property type="entry name" value="ChaC"/>
</dbReference>
<sequence>MADAAQAAHEKETAEFGQDDDFWLFGYGSLMWKPPPHYDQRIPGYIEGYVRRFWQVSLCLSILSNESPGIRYDMLRPSHLPLMEIRKLDASYGSPSNTATDSEDHRGTPEAPGRVVTLIDRAHWETLTDHHTSTERVWGAAYHIPTAHVASVRAYLDIREINGYSIQFTPFHPAPYAVSISSPPATPEPASTARVSPPPTSTSQSTSTSAQPSTSGGNSSHRSTLSITARTTLSLHPSNSPDTPIKCLVYIGLPSNAQFLGPQDPEELARHILKSRGPSGENKEYLYALERSLLGLGRESEDRHVSDLVRRCRRLEVEEMGMGEGTEGEGMEGTEEKVGGRLRRVRSTEEQEEVEK</sequence>
<dbReference type="PANTHER" id="PTHR12192:SF2">
    <property type="entry name" value="GLUTATHIONE-SPECIFIC GAMMA-GLUTAMYLCYCLOTRANSFERASE 2"/>
    <property type="match status" value="1"/>
</dbReference>
<protein>
    <recommendedName>
        <fullName evidence="1">glutathione-specific gamma-glutamylcyclotransferase</fullName>
        <ecNumber evidence="1">4.3.2.7</ecNumber>
    </recommendedName>
</protein>
<reference evidence="4 5" key="1">
    <citation type="submission" date="2016-07" db="EMBL/GenBank/DDBJ databases">
        <title>Pervasive Adenine N6-methylation of Active Genes in Fungi.</title>
        <authorList>
            <consortium name="DOE Joint Genome Institute"/>
            <person name="Mondo S.J."/>
            <person name="Dannebaum R.O."/>
            <person name="Kuo R.C."/>
            <person name="Labutti K."/>
            <person name="Haridas S."/>
            <person name="Kuo A."/>
            <person name="Salamov A."/>
            <person name="Ahrendt S.R."/>
            <person name="Lipzen A."/>
            <person name="Sullivan W."/>
            <person name="Andreopoulos W.B."/>
            <person name="Clum A."/>
            <person name="Lindquist E."/>
            <person name="Daum C."/>
            <person name="Ramamoorthy G.K."/>
            <person name="Gryganskyi A."/>
            <person name="Culley D."/>
            <person name="Magnuson J.K."/>
            <person name="James T.Y."/>
            <person name="O'Malley M.A."/>
            <person name="Stajich J.E."/>
            <person name="Spatafora J.W."/>
            <person name="Visel A."/>
            <person name="Grigoriev I.V."/>
        </authorList>
    </citation>
    <scope>NUCLEOTIDE SEQUENCE [LARGE SCALE GENOMIC DNA]</scope>
    <source>
        <strain evidence="4 5">CBS 115471</strain>
    </source>
</reference>
<evidence type="ECO:0000256" key="1">
    <source>
        <dbReference type="ARBA" id="ARBA00012344"/>
    </source>
</evidence>
<name>A0A1Y1ZXU4_9PLEO</name>
<keyword evidence="2" id="KW-0456">Lyase</keyword>
<dbReference type="GO" id="GO:0006751">
    <property type="term" value="P:glutathione catabolic process"/>
    <property type="evidence" value="ECO:0007669"/>
    <property type="project" value="InterPro"/>
</dbReference>
<dbReference type="CDD" id="cd06661">
    <property type="entry name" value="GGCT_like"/>
    <property type="match status" value="1"/>
</dbReference>
<dbReference type="STRING" id="1231657.A0A1Y1ZXU4"/>
<feature type="compositionally biased region" description="Low complexity" evidence="3">
    <location>
        <begin position="201"/>
        <end position="215"/>
    </location>
</feature>
<dbReference type="GO" id="GO:0005737">
    <property type="term" value="C:cytoplasm"/>
    <property type="evidence" value="ECO:0007669"/>
    <property type="project" value="TreeGrafter"/>
</dbReference>
<accession>A0A1Y1ZXU4</accession>
<dbReference type="GO" id="GO:0061928">
    <property type="term" value="F:glutathione specific gamma-glutamylcyclotransferase activity"/>
    <property type="evidence" value="ECO:0007669"/>
    <property type="project" value="UniProtKB-EC"/>
</dbReference>
<feature type="region of interest" description="Disordered" evidence="3">
    <location>
        <begin position="320"/>
        <end position="356"/>
    </location>
</feature>
<dbReference type="Gene3D" id="3.10.490.10">
    <property type="entry name" value="Gamma-glutamyl cyclotransferase-like"/>
    <property type="match status" value="1"/>
</dbReference>
<dbReference type="PANTHER" id="PTHR12192">
    <property type="entry name" value="CATION TRANSPORT PROTEIN CHAC-RELATED"/>
    <property type="match status" value="1"/>
</dbReference>
<proteinExistence type="predicted"/>
<feature type="region of interest" description="Disordered" evidence="3">
    <location>
        <begin position="91"/>
        <end position="111"/>
    </location>
</feature>
<dbReference type="InterPro" id="IPR013024">
    <property type="entry name" value="GGCT-like"/>
</dbReference>
<feature type="compositionally biased region" description="Acidic residues" evidence="3">
    <location>
        <begin position="320"/>
        <end position="333"/>
    </location>
</feature>
<dbReference type="Pfam" id="PF04752">
    <property type="entry name" value="ChaC"/>
    <property type="match status" value="2"/>
</dbReference>